<protein>
    <recommendedName>
        <fullName evidence="2">CN hydrolase domain-containing protein</fullName>
    </recommendedName>
</protein>
<sequence>MEPPPKRAGVSKAAVGQMRATNDLEANFETCSTLARAAASQGCSILFLPECFAYIGMAGNDALAVMEPLDGPLMARYKQLAKDTGVWLSLGGFPETGPDADHRYNTHVLVDSDGDVRASYRKIHLFDVDIPNGPVLMESKTASPGDAIVAADSPIGRLGMTVCYDLRFPELYSRLRHEMGAHIMLVPSAFTKPTGEAHWEVLLRARAIETQSYVIAAAQAGVHSEKRDSYGHAIIIDPWGKVLAKLEDPDNGIGIATADIDLGYLEDVRERIPVDKHRRKLETFKATVEKG</sequence>
<dbReference type="PANTHER" id="PTHR23088:SF27">
    <property type="entry name" value="DEAMINATED GLUTATHIONE AMIDASE"/>
    <property type="match status" value="1"/>
</dbReference>
<dbReference type="EMBL" id="HBEQ01003220">
    <property type="protein sequence ID" value="CAD8515054.1"/>
    <property type="molecule type" value="Transcribed_RNA"/>
</dbReference>
<dbReference type="Pfam" id="PF00795">
    <property type="entry name" value="CN_hydrolase"/>
    <property type="match status" value="1"/>
</dbReference>
<dbReference type="GO" id="GO:0016811">
    <property type="term" value="F:hydrolase activity, acting on carbon-nitrogen (but not peptide) bonds, in linear amides"/>
    <property type="evidence" value="ECO:0007669"/>
    <property type="project" value="InterPro"/>
</dbReference>
<evidence type="ECO:0000256" key="1">
    <source>
        <dbReference type="ARBA" id="ARBA00022801"/>
    </source>
</evidence>
<accession>A0A7S0NIC7</accession>
<dbReference type="SUPFAM" id="SSF56317">
    <property type="entry name" value="Carbon-nitrogen hydrolase"/>
    <property type="match status" value="1"/>
</dbReference>
<dbReference type="Gene3D" id="3.60.110.10">
    <property type="entry name" value="Carbon-nitrogen hydrolase"/>
    <property type="match status" value="1"/>
</dbReference>
<name>A0A7S0NIC7_MICPS</name>
<dbReference type="PROSITE" id="PS50263">
    <property type="entry name" value="CN_HYDROLASE"/>
    <property type="match status" value="1"/>
</dbReference>
<dbReference type="CDD" id="cd07572">
    <property type="entry name" value="nit"/>
    <property type="match status" value="1"/>
</dbReference>
<dbReference type="InterPro" id="IPR003010">
    <property type="entry name" value="C-N_Hydrolase"/>
</dbReference>
<dbReference type="InterPro" id="IPR036526">
    <property type="entry name" value="C-N_Hydrolase_sf"/>
</dbReference>
<dbReference type="InterPro" id="IPR045254">
    <property type="entry name" value="Nit1/2_C-N_Hydrolase"/>
</dbReference>
<evidence type="ECO:0000313" key="3">
    <source>
        <dbReference type="EMBL" id="CAD8515054.1"/>
    </source>
</evidence>
<keyword evidence="1" id="KW-0378">Hydrolase</keyword>
<evidence type="ECO:0000259" key="2">
    <source>
        <dbReference type="PROSITE" id="PS50263"/>
    </source>
</evidence>
<dbReference type="PANTHER" id="PTHR23088">
    <property type="entry name" value="NITRILASE-RELATED"/>
    <property type="match status" value="1"/>
</dbReference>
<dbReference type="AlphaFoldDB" id="A0A7S0NIC7"/>
<reference evidence="3" key="1">
    <citation type="submission" date="2021-01" db="EMBL/GenBank/DDBJ databases">
        <authorList>
            <person name="Corre E."/>
            <person name="Pelletier E."/>
            <person name="Niang G."/>
            <person name="Scheremetjew M."/>
            <person name="Finn R."/>
            <person name="Kale V."/>
            <person name="Holt S."/>
            <person name="Cochrane G."/>
            <person name="Meng A."/>
            <person name="Brown T."/>
            <person name="Cohen L."/>
        </authorList>
    </citation>
    <scope>NUCLEOTIDE SEQUENCE</scope>
    <source>
        <strain evidence="3">CCMP1723</strain>
    </source>
</reference>
<gene>
    <name evidence="3" type="ORF">MCOM1403_LOCUS2479</name>
</gene>
<feature type="domain" description="CN hydrolase" evidence="2">
    <location>
        <begin position="11"/>
        <end position="262"/>
    </location>
</feature>
<organism evidence="3">
    <name type="scientific">Micromonas pusilla</name>
    <name type="common">Picoplanktonic green alga</name>
    <name type="synonym">Chromulina pusilla</name>
    <dbReference type="NCBI Taxonomy" id="38833"/>
    <lineage>
        <taxon>Eukaryota</taxon>
        <taxon>Viridiplantae</taxon>
        <taxon>Chlorophyta</taxon>
        <taxon>Mamiellophyceae</taxon>
        <taxon>Mamiellales</taxon>
        <taxon>Mamiellaceae</taxon>
        <taxon>Micromonas</taxon>
    </lineage>
</organism>
<proteinExistence type="predicted"/>